<evidence type="ECO:0000256" key="3">
    <source>
        <dbReference type="ARBA" id="ARBA00022692"/>
    </source>
</evidence>
<dbReference type="GO" id="GO:0005509">
    <property type="term" value="F:calcium ion binding"/>
    <property type="evidence" value="ECO:0007669"/>
    <property type="project" value="UniProtKB-UniRule"/>
</dbReference>
<keyword evidence="6 11" id="KW-0106">Calcium</keyword>
<evidence type="ECO:0000313" key="14">
    <source>
        <dbReference type="Ensembl" id="ENSHCOP00000024361.1"/>
    </source>
</evidence>
<evidence type="ECO:0000256" key="9">
    <source>
        <dbReference type="ARBA" id="ARBA00023136"/>
    </source>
</evidence>
<evidence type="ECO:0000313" key="15">
    <source>
        <dbReference type="Proteomes" id="UP000264820"/>
    </source>
</evidence>
<dbReference type="PRINTS" id="PR00205">
    <property type="entry name" value="CADHERIN"/>
</dbReference>
<feature type="chain" id="PRO_5018748725" description="Cadherin domain-containing protein" evidence="12">
    <location>
        <begin position="28"/>
        <end position="290"/>
    </location>
</feature>
<dbReference type="InterPro" id="IPR020894">
    <property type="entry name" value="Cadherin_CS"/>
</dbReference>
<dbReference type="Ensembl" id="ENSHCOT00000017481.1">
    <property type="protein sequence ID" value="ENSHCOP00000024361.1"/>
    <property type="gene ID" value="ENSHCOG00000013624.1"/>
</dbReference>
<organism evidence="14 15">
    <name type="scientific">Hippocampus comes</name>
    <name type="common">Tiger tail seahorse</name>
    <dbReference type="NCBI Taxonomy" id="109280"/>
    <lineage>
        <taxon>Eukaryota</taxon>
        <taxon>Metazoa</taxon>
        <taxon>Chordata</taxon>
        <taxon>Craniata</taxon>
        <taxon>Vertebrata</taxon>
        <taxon>Euteleostomi</taxon>
        <taxon>Actinopterygii</taxon>
        <taxon>Neopterygii</taxon>
        <taxon>Teleostei</taxon>
        <taxon>Neoteleostei</taxon>
        <taxon>Acanthomorphata</taxon>
        <taxon>Syngnathiaria</taxon>
        <taxon>Syngnathiformes</taxon>
        <taxon>Syngnathoidei</taxon>
        <taxon>Syngnathidae</taxon>
        <taxon>Hippocampus</taxon>
    </lineage>
</organism>
<keyword evidence="5" id="KW-0677">Repeat</keyword>
<name>A0A3Q3DZC2_HIPCM</name>
<feature type="domain" description="Cadherin" evidence="13">
    <location>
        <begin position="133"/>
        <end position="241"/>
    </location>
</feature>
<dbReference type="PROSITE" id="PS50268">
    <property type="entry name" value="CADHERIN_2"/>
    <property type="match status" value="2"/>
</dbReference>
<dbReference type="GO" id="GO:0005886">
    <property type="term" value="C:plasma membrane"/>
    <property type="evidence" value="ECO:0007669"/>
    <property type="project" value="UniProtKB-SubCell"/>
</dbReference>
<evidence type="ECO:0000256" key="1">
    <source>
        <dbReference type="ARBA" id="ARBA00004251"/>
    </source>
</evidence>
<keyword evidence="9" id="KW-0472">Membrane</keyword>
<accession>A0A3Q3DZC2</accession>
<dbReference type="AlphaFoldDB" id="A0A3Q3DZC2"/>
<reference evidence="14" key="1">
    <citation type="submission" date="2025-08" db="UniProtKB">
        <authorList>
            <consortium name="Ensembl"/>
        </authorList>
    </citation>
    <scope>IDENTIFICATION</scope>
</reference>
<dbReference type="SMART" id="SM00112">
    <property type="entry name" value="CA"/>
    <property type="match status" value="2"/>
</dbReference>
<dbReference type="InterPro" id="IPR013164">
    <property type="entry name" value="Cadherin_N"/>
</dbReference>
<evidence type="ECO:0000256" key="11">
    <source>
        <dbReference type="PROSITE-ProRule" id="PRU00043"/>
    </source>
</evidence>
<keyword evidence="8" id="KW-1133">Transmembrane helix</keyword>
<evidence type="ECO:0000256" key="5">
    <source>
        <dbReference type="ARBA" id="ARBA00022737"/>
    </source>
</evidence>
<evidence type="ECO:0000259" key="13">
    <source>
        <dbReference type="PROSITE" id="PS50268"/>
    </source>
</evidence>
<dbReference type="Proteomes" id="UP000264820">
    <property type="component" value="Unplaced"/>
</dbReference>
<dbReference type="OMA" id="HRISINV"/>
<dbReference type="GO" id="GO:0007156">
    <property type="term" value="P:homophilic cell adhesion via plasma membrane adhesion molecules"/>
    <property type="evidence" value="ECO:0007669"/>
    <property type="project" value="InterPro"/>
</dbReference>
<dbReference type="GO" id="GO:0009653">
    <property type="term" value="P:anatomical structure morphogenesis"/>
    <property type="evidence" value="ECO:0007669"/>
    <property type="project" value="UniProtKB-ARBA"/>
</dbReference>
<feature type="signal peptide" evidence="12">
    <location>
        <begin position="1"/>
        <end position="27"/>
    </location>
</feature>
<dbReference type="InterPro" id="IPR015919">
    <property type="entry name" value="Cadherin-like_sf"/>
</dbReference>
<dbReference type="SUPFAM" id="SSF49313">
    <property type="entry name" value="Cadherin-like"/>
    <property type="match status" value="2"/>
</dbReference>
<keyword evidence="4 12" id="KW-0732">Signal</keyword>
<evidence type="ECO:0000256" key="12">
    <source>
        <dbReference type="SAM" id="SignalP"/>
    </source>
</evidence>
<dbReference type="PANTHER" id="PTHR24028:SF114">
    <property type="entry name" value="PCDH2G3 PROTEIN-RELATED"/>
    <property type="match status" value="1"/>
</dbReference>
<keyword evidence="10" id="KW-0325">Glycoprotein</keyword>
<keyword evidence="2" id="KW-1003">Cell membrane</keyword>
<proteinExistence type="predicted"/>
<evidence type="ECO:0000256" key="6">
    <source>
        <dbReference type="ARBA" id="ARBA00022837"/>
    </source>
</evidence>
<evidence type="ECO:0000256" key="7">
    <source>
        <dbReference type="ARBA" id="ARBA00022889"/>
    </source>
</evidence>
<dbReference type="FunFam" id="2.60.40.60:FF:000007">
    <property type="entry name" value="Protocadherin alpha 2"/>
    <property type="match status" value="1"/>
</dbReference>
<reference evidence="14" key="2">
    <citation type="submission" date="2025-09" db="UniProtKB">
        <authorList>
            <consortium name="Ensembl"/>
        </authorList>
    </citation>
    <scope>IDENTIFICATION</scope>
</reference>
<dbReference type="CDD" id="cd11304">
    <property type="entry name" value="Cadherin_repeat"/>
    <property type="match status" value="2"/>
</dbReference>
<dbReference type="Pfam" id="PF08266">
    <property type="entry name" value="Cadherin_2"/>
    <property type="match status" value="1"/>
</dbReference>
<dbReference type="Pfam" id="PF00028">
    <property type="entry name" value="Cadherin"/>
    <property type="match status" value="1"/>
</dbReference>
<dbReference type="InterPro" id="IPR002126">
    <property type="entry name" value="Cadherin-like_dom"/>
</dbReference>
<evidence type="ECO:0000256" key="10">
    <source>
        <dbReference type="ARBA" id="ARBA00023180"/>
    </source>
</evidence>
<dbReference type="PANTHER" id="PTHR24028">
    <property type="entry name" value="CADHERIN-87A"/>
    <property type="match status" value="1"/>
</dbReference>
<keyword evidence="3" id="KW-0812">Transmembrane</keyword>
<sequence length="290" mass="32386">MKNKGFSLLDLTALLGSFLLSLQTAHGDVAYYIPEEMKRGSIVGNIAKDIGIEVGQLSVRRARIDGDGNSKRYFDMNLNTGDVVVADRIDREGLCAKRPSCVLKQELVLEEPLELHRINIHVHDINDNSPQFKKDTIHLEISESAVKGGRYRLDEAHDADVGQNAIQSYVIENNQHFKLNVVAKSAGGKYGELVIEKELDREQEQELMIVLIAKDGGTPQRSGTVVVHINVLDANDNAPVFSRGLLLASKRLNKMLHCNSGMTFPSFSLRQNIFEYIHQRSSDYETINPC</sequence>
<dbReference type="GeneTree" id="ENSGT00940000166432"/>
<evidence type="ECO:0000256" key="2">
    <source>
        <dbReference type="ARBA" id="ARBA00022475"/>
    </source>
</evidence>
<dbReference type="STRING" id="109280.ENSHCOP00000024361"/>
<dbReference type="InterPro" id="IPR050174">
    <property type="entry name" value="Protocadherin/Cadherin-CA"/>
</dbReference>
<keyword evidence="7" id="KW-0130">Cell adhesion</keyword>
<evidence type="ECO:0000256" key="4">
    <source>
        <dbReference type="ARBA" id="ARBA00022729"/>
    </source>
</evidence>
<feature type="domain" description="Cadherin" evidence="13">
    <location>
        <begin position="63"/>
        <end position="132"/>
    </location>
</feature>
<dbReference type="Gene3D" id="2.60.40.60">
    <property type="entry name" value="Cadherins"/>
    <property type="match status" value="2"/>
</dbReference>
<protein>
    <recommendedName>
        <fullName evidence="13">Cadherin domain-containing protein</fullName>
    </recommendedName>
</protein>
<dbReference type="FunFam" id="2.60.40.60:FF:000006">
    <property type="entry name" value="Protocadherin alpha 2"/>
    <property type="match status" value="1"/>
</dbReference>
<comment type="subcellular location">
    <subcellularLocation>
        <location evidence="1">Cell membrane</location>
        <topology evidence="1">Single-pass type I membrane protein</topology>
    </subcellularLocation>
</comment>
<evidence type="ECO:0000256" key="8">
    <source>
        <dbReference type="ARBA" id="ARBA00022989"/>
    </source>
</evidence>
<keyword evidence="15" id="KW-1185">Reference proteome</keyword>
<dbReference type="PROSITE" id="PS00232">
    <property type="entry name" value="CADHERIN_1"/>
    <property type="match status" value="1"/>
</dbReference>